<keyword evidence="4 6" id="KW-0067">ATP-binding</keyword>
<dbReference type="GO" id="GO:0016887">
    <property type="term" value="F:ATP hydrolysis activity"/>
    <property type="evidence" value="ECO:0007669"/>
    <property type="project" value="InterPro"/>
</dbReference>
<keyword evidence="7" id="KW-1185">Reference proteome</keyword>
<dbReference type="STRING" id="108003.B1C78_06990"/>
<dbReference type="SMART" id="SM00382">
    <property type="entry name" value="AAA"/>
    <property type="match status" value="1"/>
</dbReference>
<dbReference type="GO" id="GO:0005524">
    <property type="term" value="F:ATP binding"/>
    <property type="evidence" value="ECO:0007669"/>
    <property type="project" value="UniProtKB-KW"/>
</dbReference>
<evidence type="ECO:0000313" key="7">
    <source>
        <dbReference type="Proteomes" id="UP000189462"/>
    </source>
</evidence>
<dbReference type="Proteomes" id="UP000189462">
    <property type="component" value="Unassembled WGS sequence"/>
</dbReference>
<dbReference type="InterPro" id="IPR027417">
    <property type="entry name" value="P-loop_NTPase"/>
</dbReference>
<dbReference type="PROSITE" id="PS00211">
    <property type="entry name" value="ABC_TRANSPORTER_1"/>
    <property type="match status" value="1"/>
</dbReference>
<evidence type="ECO:0000259" key="5">
    <source>
        <dbReference type="PROSITE" id="PS50893"/>
    </source>
</evidence>
<keyword evidence="3" id="KW-0547">Nucleotide-binding</keyword>
<evidence type="ECO:0000256" key="3">
    <source>
        <dbReference type="ARBA" id="ARBA00022741"/>
    </source>
</evidence>
<organism evidence="6 7">
    <name type="scientific">Thioalkalivibrio denitrificans</name>
    <dbReference type="NCBI Taxonomy" id="108003"/>
    <lineage>
        <taxon>Bacteria</taxon>
        <taxon>Pseudomonadati</taxon>
        <taxon>Pseudomonadota</taxon>
        <taxon>Gammaproteobacteria</taxon>
        <taxon>Chromatiales</taxon>
        <taxon>Ectothiorhodospiraceae</taxon>
        <taxon>Thioalkalivibrio</taxon>
    </lineage>
</organism>
<sequence length="268" mass="29456">MDIHKITVVGGFGRGGEKEPLEGFELEMGDVASIVGPTGSGKTALINDIGLFAAGNTPTRRRILINDSDPPPEFLEDPARNPIALITQHTSFLSDLPVHRFLSLHAKIRKRGRPETIVEETLDFANQLTGEPINVDSAMTELSGGQSRALLIADAVVIGNSPIILLDEIENAGIDRSRALSLLRNYQKIFLFVTHDLHIALLSNARLVMRAGAMQALIATEEREQRMAGRLRQLDEMMLHFRDRIRAGERLSEEDLEARLAALTGAQP</sequence>
<evidence type="ECO:0000256" key="2">
    <source>
        <dbReference type="ARBA" id="ARBA00022448"/>
    </source>
</evidence>
<dbReference type="RefSeq" id="WP_077278435.1">
    <property type="nucleotide sequence ID" value="NZ_MVBK01000040.1"/>
</dbReference>
<evidence type="ECO:0000256" key="1">
    <source>
        <dbReference type="ARBA" id="ARBA00005417"/>
    </source>
</evidence>
<reference evidence="6 7" key="1">
    <citation type="submission" date="2017-02" db="EMBL/GenBank/DDBJ databases">
        <title>Genomic diversity within the haloalkaliphilic genus Thioalkalivibrio.</title>
        <authorList>
            <person name="Ahn A.-C."/>
            <person name="Meier-Kolthoff J."/>
            <person name="Overmars L."/>
            <person name="Richter M."/>
            <person name="Woyke T."/>
            <person name="Sorokin D.Y."/>
            <person name="Muyzer G."/>
        </authorList>
    </citation>
    <scope>NUCLEOTIDE SEQUENCE [LARGE SCALE GENOMIC DNA]</scope>
    <source>
        <strain evidence="6 7">ALJD</strain>
    </source>
</reference>
<name>A0A1V3NK71_9GAMM</name>
<proteinExistence type="inferred from homology"/>
<dbReference type="EMBL" id="MVBK01000040">
    <property type="protein sequence ID" value="OOG25156.1"/>
    <property type="molecule type" value="Genomic_DNA"/>
</dbReference>
<comment type="similarity">
    <text evidence="1">Belongs to the ABC transporter superfamily.</text>
</comment>
<dbReference type="PANTHER" id="PTHR43117">
    <property type="entry name" value="OSMOPROTECTANT IMPORT ATP-BINDING PROTEIN OSMV"/>
    <property type="match status" value="1"/>
</dbReference>
<dbReference type="InterPro" id="IPR003439">
    <property type="entry name" value="ABC_transporter-like_ATP-bd"/>
</dbReference>
<dbReference type="InterPro" id="IPR017871">
    <property type="entry name" value="ABC_transporter-like_CS"/>
</dbReference>
<dbReference type="InterPro" id="IPR003593">
    <property type="entry name" value="AAA+_ATPase"/>
</dbReference>
<dbReference type="PANTHER" id="PTHR43117:SF4">
    <property type="entry name" value="OSMOPROTECTANT IMPORT ATP-BINDING PROTEIN OSMV"/>
    <property type="match status" value="1"/>
</dbReference>
<evidence type="ECO:0000256" key="4">
    <source>
        <dbReference type="ARBA" id="ARBA00022840"/>
    </source>
</evidence>
<dbReference type="SUPFAM" id="SSF52540">
    <property type="entry name" value="P-loop containing nucleoside triphosphate hydrolases"/>
    <property type="match status" value="1"/>
</dbReference>
<dbReference type="Gene3D" id="3.40.50.300">
    <property type="entry name" value="P-loop containing nucleotide triphosphate hydrolases"/>
    <property type="match status" value="1"/>
</dbReference>
<feature type="domain" description="ABC transporter" evidence="5">
    <location>
        <begin position="1"/>
        <end position="236"/>
    </location>
</feature>
<evidence type="ECO:0000313" key="6">
    <source>
        <dbReference type="EMBL" id="OOG25156.1"/>
    </source>
</evidence>
<accession>A0A1V3NK71</accession>
<gene>
    <name evidence="6" type="ORF">B1C78_06990</name>
</gene>
<dbReference type="PROSITE" id="PS50893">
    <property type="entry name" value="ABC_TRANSPORTER_2"/>
    <property type="match status" value="1"/>
</dbReference>
<dbReference type="AlphaFoldDB" id="A0A1V3NK71"/>
<keyword evidence="2" id="KW-0813">Transport</keyword>
<protein>
    <submittedName>
        <fullName evidence="6">ABC transporter ATP-binding protein</fullName>
    </submittedName>
</protein>
<dbReference type="OrthoDB" id="9802264at2"/>
<dbReference type="Pfam" id="PF00005">
    <property type="entry name" value="ABC_tran"/>
    <property type="match status" value="1"/>
</dbReference>
<comment type="caution">
    <text evidence="6">The sequence shown here is derived from an EMBL/GenBank/DDBJ whole genome shotgun (WGS) entry which is preliminary data.</text>
</comment>